<evidence type="ECO:0000313" key="11">
    <source>
        <dbReference type="Proteomes" id="UP000244180"/>
    </source>
</evidence>
<dbReference type="GO" id="GO:0016987">
    <property type="term" value="F:sigma factor activity"/>
    <property type="evidence" value="ECO:0007669"/>
    <property type="project" value="UniProtKB-KW"/>
</dbReference>
<sequence length="247" mass="26241">MFFEETAFSEANRLFRASGEGNAIGAGPERRRTMEAGRGGGKGRIDPATFEAVYRRYAPAVYHVALAMLGDPALAEDVTHDVFLTWLKAPERYDAGRGSLGAYLLVMARSRSLDLLRRSRRERAAAQPAAERAVDPWEAIERRLWAEGLRPALIAGLFELSEGERAAVIGHYGLGLSHRALATALGRPLGTVKSQLRSGLTRLRRSLGRPGPSGPPGPSAPARGGRSPLPGERGGLGAAGPGAGDGR</sequence>
<name>A0A179IQU0_HYDSH</name>
<dbReference type="InterPro" id="IPR014284">
    <property type="entry name" value="RNA_pol_sigma-70_dom"/>
</dbReference>
<comment type="caution">
    <text evidence="8">The sequence shown here is derived from an EMBL/GenBank/DDBJ whole genome shotgun (WGS) entry which is preliminary data.</text>
</comment>
<dbReference type="InterPro" id="IPR036388">
    <property type="entry name" value="WH-like_DNA-bd_sf"/>
</dbReference>
<dbReference type="EMBL" id="PEBV01000001">
    <property type="protein sequence ID" value="PTQ54830.1"/>
    <property type="molecule type" value="Genomic_DNA"/>
</dbReference>
<dbReference type="EMBL" id="JXBB01000012">
    <property type="protein sequence ID" value="OAR04613.1"/>
    <property type="molecule type" value="Genomic_DNA"/>
</dbReference>
<dbReference type="InterPro" id="IPR007627">
    <property type="entry name" value="RNA_pol_sigma70_r2"/>
</dbReference>
<dbReference type="PANTHER" id="PTHR43133:SF62">
    <property type="entry name" value="RNA POLYMERASE SIGMA FACTOR SIGZ"/>
    <property type="match status" value="1"/>
</dbReference>
<feature type="domain" description="RNA polymerase sigma factor 70 region 4 type 2" evidence="7">
    <location>
        <begin position="159"/>
        <end position="203"/>
    </location>
</feature>
<dbReference type="InterPro" id="IPR013325">
    <property type="entry name" value="RNA_pol_sigma_r2"/>
</dbReference>
<evidence type="ECO:0000313" key="10">
    <source>
        <dbReference type="Proteomes" id="UP000243024"/>
    </source>
</evidence>
<dbReference type="GO" id="GO:0006352">
    <property type="term" value="P:DNA-templated transcription initiation"/>
    <property type="evidence" value="ECO:0007669"/>
    <property type="project" value="InterPro"/>
</dbReference>
<dbReference type="Proteomes" id="UP000243024">
    <property type="component" value="Unassembled WGS sequence"/>
</dbReference>
<dbReference type="STRING" id="1484.SA87_08720"/>
<feature type="region of interest" description="Disordered" evidence="5">
    <location>
        <begin position="204"/>
        <end position="247"/>
    </location>
</feature>
<dbReference type="Proteomes" id="UP000244180">
    <property type="component" value="Unassembled WGS sequence"/>
</dbReference>
<reference evidence="9 11" key="2">
    <citation type="submission" date="2017-08" db="EMBL/GenBank/DDBJ databases">
        <title>Burning lignite coal seam in the remote Altai Mountains harbors a hydrogen-driven thermophilic microbial community.</title>
        <authorList>
            <person name="Kadnikov V.V."/>
            <person name="Mardanov A.V."/>
            <person name="Ivasenko D."/>
            <person name="Beletsky A.V."/>
            <person name="Karnachuk O.V."/>
            <person name="Ravin N.V."/>
        </authorList>
    </citation>
    <scope>NUCLEOTIDE SEQUENCE [LARGE SCALE GENOMIC DNA]</scope>
    <source>
        <strain evidence="9">AL33</strain>
    </source>
</reference>
<evidence type="ECO:0000313" key="8">
    <source>
        <dbReference type="EMBL" id="OAR04613.1"/>
    </source>
</evidence>
<protein>
    <submittedName>
        <fullName evidence="9">RNA polymerase sigma-70 factor</fullName>
    </submittedName>
</protein>
<dbReference type="Gene3D" id="1.10.1740.10">
    <property type="match status" value="1"/>
</dbReference>
<dbReference type="InterPro" id="IPR039425">
    <property type="entry name" value="RNA_pol_sigma-70-like"/>
</dbReference>
<dbReference type="Gene3D" id="1.10.10.10">
    <property type="entry name" value="Winged helix-like DNA-binding domain superfamily/Winged helix DNA-binding domain"/>
    <property type="match status" value="1"/>
</dbReference>
<feature type="compositionally biased region" description="Gly residues" evidence="5">
    <location>
        <begin position="232"/>
        <end position="247"/>
    </location>
</feature>
<dbReference type="PANTHER" id="PTHR43133">
    <property type="entry name" value="RNA POLYMERASE ECF-TYPE SIGMA FACTO"/>
    <property type="match status" value="1"/>
</dbReference>
<evidence type="ECO:0000259" key="6">
    <source>
        <dbReference type="Pfam" id="PF04542"/>
    </source>
</evidence>
<dbReference type="Pfam" id="PF04542">
    <property type="entry name" value="Sigma70_r2"/>
    <property type="match status" value="1"/>
</dbReference>
<organism evidence="8 10">
    <name type="scientific">Hydrogenibacillus schlegelii</name>
    <name type="common">Bacillus schlegelii</name>
    <dbReference type="NCBI Taxonomy" id="1484"/>
    <lineage>
        <taxon>Bacteria</taxon>
        <taxon>Bacillati</taxon>
        <taxon>Bacillota</taxon>
        <taxon>Bacilli</taxon>
        <taxon>Bacillales</taxon>
        <taxon>Bacillales Family X. Incertae Sedis</taxon>
        <taxon>Hydrogenibacillus</taxon>
    </lineage>
</organism>
<dbReference type="InterPro" id="IPR013249">
    <property type="entry name" value="RNA_pol_sigma70_r4_t2"/>
</dbReference>
<gene>
    <name evidence="9" type="ORF">HSCHL_1773</name>
    <name evidence="8" type="ORF">SA87_08720</name>
</gene>
<evidence type="ECO:0000256" key="3">
    <source>
        <dbReference type="ARBA" id="ARBA00023082"/>
    </source>
</evidence>
<evidence type="ECO:0000259" key="7">
    <source>
        <dbReference type="Pfam" id="PF08281"/>
    </source>
</evidence>
<keyword evidence="3" id="KW-0731">Sigma factor</keyword>
<dbReference type="NCBIfam" id="TIGR02937">
    <property type="entry name" value="sigma70-ECF"/>
    <property type="match status" value="1"/>
</dbReference>
<comment type="similarity">
    <text evidence="1">Belongs to the sigma-70 factor family. ECF subfamily.</text>
</comment>
<keyword evidence="10" id="KW-1185">Reference proteome</keyword>
<dbReference type="InterPro" id="IPR013324">
    <property type="entry name" value="RNA_pol_sigma_r3/r4-like"/>
</dbReference>
<feature type="domain" description="RNA polymerase sigma-70 region 2" evidence="6">
    <location>
        <begin position="54"/>
        <end position="121"/>
    </location>
</feature>
<evidence type="ECO:0000256" key="5">
    <source>
        <dbReference type="SAM" id="MobiDB-lite"/>
    </source>
</evidence>
<dbReference type="Pfam" id="PF08281">
    <property type="entry name" value="Sigma70_r4_2"/>
    <property type="match status" value="1"/>
</dbReference>
<reference evidence="8 10" key="1">
    <citation type="submission" date="2015-09" db="EMBL/GenBank/DDBJ databases">
        <title>Draft genome sequence of Hydrogenibacillus schlegelii DSM 2000.</title>
        <authorList>
            <person name="Hemp J."/>
        </authorList>
    </citation>
    <scope>NUCLEOTIDE SEQUENCE [LARGE SCALE GENOMIC DNA]</scope>
    <source>
        <strain evidence="8 10">MA 48</strain>
    </source>
</reference>
<keyword evidence="2" id="KW-0805">Transcription regulation</keyword>
<accession>A0A179IQU0</accession>
<evidence type="ECO:0000313" key="9">
    <source>
        <dbReference type="EMBL" id="PTQ54830.1"/>
    </source>
</evidence>
<evidence type="ECO:0000256" key="2">
    <source>
        <dbReference type="ARBA" id="ARBA00023015"/>
    </source>
</evidence>
<dbReference type="SUPFAM" id="SSF88659">
    <property type="entry name" value="Sigma3 and sigma4 domains of RNA polymerase sigma factors"/>
    <property type="match status" value="1"/>
</dbReference>
<proteinExistence type="inferred from homology"/>
<feature type="compositionally biased region" description="Low complexity" evidence="5">
    <location>
        <begin position="220"/>
        <end position="231"/>
    </location>
</feature>
<evidence type="ECO:0000256" key="4">
    <source>
        <dbReference type="ARBA" id="ARBA00023163"/>
    </source>
</evidence>
<dbReference type="SUPFAM" id="SSF88946">
    <property type="entry name" value="Sigma2 domain of RNA polymerase sigma factors"/>
    <property type="match status" value="1"/>
</dbReference>
<dbReference type="GO" id="GO:0003677">
    <property type="term" value="F:DNA binding"/>
    <property type="evidence" value="ECO:0007669"/>
    <property type="project" value="InterPro"/>
</dbReference>
<keyword evidence="4" id="KW-0804">Transcription</keyword>
<dbReference type="AlphaFoldDB" id="A0A179IQU0"/>
<evidence type="ECO:0000256" key="1">
    <source>
        <dbReference type="ARBA" id="ARBA00010641"/>
    </source>
</evidence>